<dbReference type="PROSITE" id="PS50949">
    <property type="entry name" value="HTH_GNTR"/>
    <property type="match status" value="1"/>
</dbReference>
<dbReference type="Gene3D" id="1.10.10.10">
    <property type="entry name" value="Winged helix-like DNA-binding domain superfamily/Winged helix DNA-binding domain"/>
    <property type="match status" value="2"/>
</dbReference>
<keyword evidence="3" id="KW-0804">Transcription</keyword>
<dbReference type="GO" id="GO:0003677">
    <property type="term" value="F:DNA binding"/>
    <property type="evidence" value="ECO:0007669"/>
    <property type="project" value="UniProtKB-KW"/>
</dbReference>
<dbReference type="InterPro" id="IPR036388">
    <property type="entry name" value="WH-like_DNA-bd_sf"/>
</dbReference>
<dbReference type="EMBL" id="BMIQ01000002">
    <property type="protein sequence ID" value="GGD98878.1"/>
    <property type="molecule type" value="Genomic_DNA"/>
</dbReference>
<feature type="domain" description="HTH gntR-type" evidence="4">
    <location>
        <begin position="12"/>
        <end position="79"/>
    </location>
</feature>
<keyword evidence="1" id="KW-0805">Transcription regulation</keyword>
<dbReference type="SMART" id="SM00895">
    <property type="entry name" value="FCD"/>
    <property type="match status" value="1"/>
</dbReference>
<dbReference type="InterPro" id="IPR011711">
    <property type="entry name" value="GntR_C"/>
</dbReference>
<evidence type="ECO:0000256" key="3">
    <source>
        <dbReference type="ARBA" id="ARBA00023163"/>
    </source>
</evidence>
<evidence type="ECO:0000259" key="4">
    <source>
        <dbReference type="PROSITE" id="PS50949"/>
    </source>
</evidence>
<dbReference type="AlphaFoldDB" id="A0A916ZHQ3"/>
<dbReference type="InterPro" id="IPR036390">
    <property type="entry name" value="WH_DNA-bd_sf"/>
</dbReference>
<accession>A0A916ZHQ3</accession>
<dbReference type="GO" id="GO:0003700">
    <property type="term" value="F:DNA-binding transcription factor activity"/>
    <property type="evidence" value="ECO:0007669"/>
    <property type="project" value="InterPro"/>
</dbReference>
<dbReference type="InterPro" id="IPR008920">
    <property type="entry name" value="TF_FadR/GntR_C"/>
</dbReference>
<dbReference type="Proteomes" id="UP000644699">
    <property type="component" value="Unassembled WGS sequence"/>
</dbReference>
<evidence type="ECO:0000313" key="5">
    <source>
        <dbReference type="EMBL" id="GGD98878.1"/>
    </source>
</evidence>
<dbReference type="SUPFAM" id="SSF48008">
    <property type="entry name" value="GntR ligand-binding domain-like"/>
    <property type="match status" value="1"/>
</dbReference>
<organism evidence="5 6">
    <name type="scientific">Aureimonas endophytica</name>
    <dbReference type="NCBI Taxonomy" id="2027858"/>
    <lineage>
        <taxon>Bacteria</taxon>
        <taxon>Pseudomonadati</taxon>
        <taxon>Pseudomonadota</taxon>
        <taxon>Alphaproteobacteria</taxon>
        <taxon>Hyphomicrobiales</taxon>
        <taxon>Aurantimonadaceae</taxon>
        <taxon>Aureimonas</taxon>
    </lineage>
</organism>
<protein>
    <submittedName>
        <fullName evidence="5">GntR family transcriptional regulator</fullName>
    </submittedName>
</protein>
<evidence type="ECO:0000256" key="2">
    <source>
        <dbReference type="ARBA" id="ARBA00023125"/>
    </source>
</evidence>
<dbReference type="RefSeq" id="WP_188907794.1">
    <property type="nucleotide sequence ID" value="NZ_BMIQ01000002.1"/>
</dbReference>
<evidence type="ECO:0000313" key="6">
    <source>
        <dbReference type="Proteomes" id="UP000644699"/>
    </source>
</evidence>
<reference evidence="5" key="2">
    <citation type="submission" date="2020-09" db="EMBL/GenBank/DDBJ databases">
        <authorList>
            <person name="Sun Q."/>
            <person name="Zhou Y."/>
        </authorList>
    </citation>
    <scope>NUCLEOTIDE SEQUENCE</scope>
    <source>
        <strain evidence="5">CGMCC 1.15367</strain>
    </source>
</reference>
<dbReference type="Pfam" id="PF07729">
    <property type="entry name" value="FCD"/>
    <property type="match status" value="1"/>
</dbReference>
<name>A0A916ZHQ3_9HYPH</name>
<gene>
    <name evidence="5" type="ORF">GCM10011390_17080</name>
</gene>
<dbReference type="PANTHER" id="PTHR43537">
    <property type="entry name" value="TRANSCRIPTIONAL REGULATOR, GNTR FAMILY"/>
    <property type="match status" value="1"/>
</dbReference>
<sequence length="340" mass="37508">MGSSAPPSSTLPRRYEVVAETLRRNLAEGRIPGGTVLLEGPVADLFRLSRAPVQRALAQLEEEGLIHRFEGRGYLAGDANHPAPRRRVDLASLDLVLPSEADEGFGERQAWRRIYASIESEITRCLVFGRYRVVETELAEHFDVSRTIIRDVLGRLQERRLIGKNESSHWIAGPLTARSIKDQFELRKILEPPALLSAAGVTERERLEGLSRRLGAAEAGAGREDEGEVDELSGLFVETVVLSTPNLSLRDLVRRNLHTVLTSQGVLRQLGLPQDRATLAEQRMIVDLLLHGATSAAAAMLTTHIEAELRRTVAQMKIVAVIPQPISLAPYLRPADQPAD</sequence>
<comment type="caution">
    <text evidence="5">The sequence shown here is derived from an EMBL/GenBank/DDBJ whole genome shotgun (WGS) entry which is preliminary data.</text>
</comment>
<dbReference type="SMART" id="SM00345">
    <property type="entry name" value="HTH_GNTR"/>
    <property type="match status" value="1"/>
</dbReference>
<reference evidence="5" key="1">
    <citation type="journal article" date="2014" name="Int. J. Syst. Evol. Microbiol.">
        <title>Complete genome sequence of Corynebacterium casei LMG S-19264T (=DSM 44701T), isolated from a smear-ripened cheese.</title>
        <authorList>
            <consortium name="US DOE Joint Genome Institute (JGI-PGF)"/>
            <person name="Walter F."/>
            <person name="Albersmeier A."/>
            <person name="Kalinowski J."/>
            <person name="Ruckert C."/>
        </authorList>
    </citation>
    <scope>NUCLEOTIDE SEQUENCE</scope>
    <source>
        <strain evidence="5">CGMCC 1.15367</strain>
    </source>
</reference>
<proteinExistence type="predicted"/>
<keyword evidence="2" id="KW-0238">DNA-binding</keyword>
<dbReference type="Pfam" id="PF00392">
    <property type="entry name" value="GntR"/>
    <property type="match status" value="1"/>
</dbReference>
<evidence type="ECO:0000256" key="1">
    <source>
        <dbReference type="ARBA" id="ARBA00023015"/>
    </source>
</evidence>
<dbReference type="SUPFAM" id="SSF46785">
    <property type="entry name" value="Winged helix' DNA-binding domain"/>
    <property type="match status" value="2"/>
</dbReference>
<keyword evidence="6" id="KW-1185">Reference proteome</keyword>
<dbReference type="InterPro" id="IPR000524">
    <property type="entry name" value="Tscrpt_reg_HTH_GntR"/>
</dbReference>
<dbReference type="PANTHER" id="PTHR43537:SF24">
    <property type="entry name" value="GLUCONATE OPERON TRANSCRIPTIONAL REPRESSOR"/>
    <property type="match status" value="1"/>
</dbReference>
<dbReference type="Gene3D" id="1.20.120.530">
    <property type="entry name" value="GntR ligand-binding domain-like"/>
    <property type="match status" value="1"/>
</dbReference>